<name>A0A1P9X1J4_9BACT</name>
<dbReference type="AlphaFoldDB" id="A0A1P9X1J4"/>
<protein>
    <submittedName>
        <fullName evidence="3">Barnase inhibitor</fullName>
    </submittedName>
</protein>
<dbReference type="KEGG" id="smon:AWR27_20400"/>
<evidence type="ECO:0000256" key="1">
    <source>
        <dbReference type="ARBA" id="ARBA00006845"/>
    </source>
</evidence>
<dbReference type="EMBL" id="CP014263">
    <property type="protein sequence ID" value="AQG81465.1"/>
    <property type="molecule type" value="Genomic_DNA"/>
</dbReference>
<dbReference type="STRING" id="1178516.AWR27_20400"/>
<dbReference type="Proteomes" id="UP000187941">
    <property type="component" value="Chromosome"/>
</dbReference>
<feature type="domain" description="Barstar (barnase inhibitor)" evidence="2">
    <location>
        <begin position="23"/>
        <end position="110"/>
    </location>
</feature>
<dbReference type="OrthoDB" id="7575400at2"/>
<dbReference type="Gene3D" id="3.30.370.10">
    <property type="entry name" value="Barstar-like"/>
    <property type="match status" value="1"/>
</dbReference>
<reference evidence="3 4" key="1">
    <citation type="submission" date="2016-01" db="EMBL/GenBank/DDBJ databases">
        <authorList>
            <person name="Oliw E.H."/>
        </authorList>
    </citation>
    <scope>NUCLEOTIDE SEQUENCE [LARGE SCALE GENOMIC DNA]</scope>
    <source>
        <strain evidence="3 4">DY10</strain>
    </source>
</reference>
<proteinExistence type="inferred from homology"/>
<dbReference type="SUPFAM" id="SSF52038">
    <property type="entry name" value="Barstar-related"/>
    <property type="match status" value="1"/>
</dbReference>
<sequence length="149" mass="17076">MTPNILISNSEYDLEQKFGQEFIAHIDGIKATTLRQFYEAIAEVLEIPDFGFSLESLNDALNDLSWLEDERIVLYITNSGQLLSKERDPAKLLSVLNMLDATAEDWKWVNDEELDNAKEIIVVFDDSPRIRQLLEQESIDVKLLSQITS</sequence>
<dbReference type="InterPro" id="IPR035905">
    <property type="entry name" value="Barstar-like_sf"/>
</dbReference>
<dbReference type="Pfam" id="PF01337">
    <property type="entry name" value="Barstar"/>
    <property type="match status" value="1"/>
</dbReference>
<evidence type="ECO:0000313" key="4">
    <source>
        <dbReference type="Proteomes" id="UP000187941"/>
    </source>
</evidence>
<comment type="similarity">
    <text evidence="1">Belongs to the barstar family.</text>
</comment>
<keyword evidence="4" id="KW-1185">Reference proteome</keyword>
<accession>A0A1P9X1J4</accession>
<evidence type="ECO:0000313" key="3">
    <source>
        <dbReference type="EMBL" id="AQG81465.1"/>
    </source>
</evidence>
<evidence type="ECO:0000259" key="2">
    <source>
        <dbReference type="Pfam" id="PF01337"/>
    </source>
</evidence>
<gene>
    <name evidence="3" type="ORF">AWR27_20400</name>
</gene>
<organism evidence="3 4">
    <name type="scientific">Spirosoma montaniterrae</name>
    <dbReference type="NCBI Taxonomy" id="1178516"/>
    <lineage>
        <taxon>Bacteria</taxon>
        <taxon>Pseudomonadati</taxon>
        <taxon>Bacteroidota</taxon>
        <taxon>Cytophagia</taxon>
        <taxon>Cytophagales</taxon>
        <taxon>Cytophagaceae</taxon>
        <taxon>Spirosoma</taxon>
    </lineage>
</organism>
<dbReference type="RefSeq" id="WP_077132927.1">
    <property type="nucleotide sequence ID" value="NZ_CP014263.1"/>
</dbReference>
<dbReference type="InterPro" id="IPR000468">
    <property type="entry name" value="Barstar"/>
</dbReference>